<proteinExistence type="predicted"/>
<dbReference type="EMBL" id="JARBHB010000008">
    <property type="protein sequence ID" value="KAJ8877903.1"/>
    <property type="molecule type" value="Genomic_DNA"/>
</dbReference>
<accession>A0ABQ9H0T2</accession>
<evidence type="ECO:0000256" key="1">
    <source>
        <dbReference type="SAM" id="MobiDB-lite"/>
    </source>
</evidence>
<evidence type="ECO:0000313" key="2">
    <source>
        <dbReference type="EMBL" id="KAJ8877903.1"/>
    </source>
</evidence>
<feature type="region of interest" description="Disordered" evidence="1">
    <location>
        <begin position="1"/>
        <end position="31"/>
    </location>
</feature>
<gene>
    <name evidence="2" type="ORF">PR048_022362</name>
</gene>
<name>A0ABQ9H0T2_9NEOP</name>
<reference evidence="2 3" key="1">
    <citation type="submission" date="2023-02" db="EMBL/GenBank/DDBJ databases">
        <title>LHISI_Scaffold_Assembly.</title>
        <authorList>
            <person name="Stuart O.P."/>
            <person name="Cleave R."/>
            <person name="Magrath M.J.L."/>
            <person name="Mikheyev A.S."/>
        </authorList>
    </citation>
    <scope>NUCLEOTIDE SEQUENCE [LARGE SCALE GENOMIC DNA]</scope>
    <source>
        <strain evidence="2">Daus_M_001</strain>
        <tissue evidence="2">Leg muscle</tissue>
    </source>
</reference>
<sequence length="108" mass="11882">MPQTQWQPPEQKTRGNKVAEMASTNLTPPTITTMRTEAGPCATHQPTGVGNALAPAVGIPVHVNRHYCMAFINTAVSHTFYARILQKLATSSQCSESYNWLPDSIREK</sequence>
<protein>
    <submittedName>
        <fullName evidence="2">Uncharacterized protein</fullName>
    </submittedName>
</protein>
<feature type="compositionally biased region" description="Polar residues" evidence="1">
    <location>
        <begin position="1"/>
        <end position="10"/>
    </location>
</feature>
<feature type="compositionally biased region" description="Polar residues" evidence="1">
    <location>
        <begin position="22"/>
        <end position="31"/>
    </location>
</feature>
<evidence type="ECO:0000313" key="3">
    <source>
        <dbReference type="Proteomes" id="UP001159363"/>
    </source>
</evidence>
<keyword evidence="3" id="KW-1185">Reference proteome</keyword>
<comment type="caution">
    <text evidence="2">The sequence shown here is derived from an EMBL/GenBank/DDBJ whole genome shotgun (WGS) entry which is preliminary data.</text>
</comment>
<organism evidence="2 3">
    <name type="scientific">Dryococelus australis</name>
    <dbReference type="NCBI Taxonomy" id="614101"/>
    <lineage>
        <taxon>Eukaryota</taxon>
        <taxon>Metazoa</taxon>
        <taxon>Ecdysozoa</taxon>
        <taxon>Arthropoda</taxon>
        <taxon>Hexapoda</taxon>
        <taxon>Insecta</taxon>
        <taxon>Pterygota</taxon>
        <taxon>Neoptera</taxon>
        <taxon>Polyneoptera</taxon>
        <taxon>Phasmatodea</taxon>
        <taxon>Verophasmatodea</taxon>
        <taxon>Anareolatae</taxon>
        <taxon>Phasmatidae</taxon>
        <taxon>Eurycanthinae</taxon>
        <taxon>Dryococelus</taxon>
    </lineage>
</organism>
<dbReference type="Proteomes" id="UP001159363">
    <property type="component" value="Chromosome 7"/>
</dbReference>